<dbReference type="InterPro" id="IPR046670">
    <property type="entry name" value="DUF6540"/>
</dbReference>
<reference evidence="2 3" key="1">
    <citation type="submission" date="2018-12" db="EMBL/GenBank/DDBJ databases">
        <title>Genome sequence and assembly of Colletotrichum trifolii.</title>
        <authorList>
            <person name="Gan P."/>
            <person name="Shirasu K."/>
        </authorList>
    </citation>
    <scope>NUCLEOTIDE SEQUENCE [LARGE SCALE GENOMIC DNA]</scope>
    <source>
        <strain evidence="2 3">543-2</strain>
    </source>
</reference>
<gene>
    <name evidence="2" type="ORF">CTRI78_v009145</name>
</gene>
<proteinExistence type="predicted"/>
<dbReference type="Pfam" id="PF20174">
    <property type="entry name" value="DUF6540"/>
    <property type="match status" value="1"/>
</dbReference>
<dbReference type="Proteomes" id="UP000295703">
    <property type="component" value="Unassembled WGS sequence"/>
</dbReference>
<dbReference type="AlphaFoldDB" id="A0A4R8QRF8"/>
<evidence type="ECO:0000313" key="2">
    <source>
        <dbReference type="EMBL" id="TDZ44989.1"/>
    </source>
</evidence>
<evidence type="ECO:0000313" key="3">
    <source>
        <dbReference type="Proteomes" id="UP000295703"/>
    </source>
</evidence>
<keyword evidence="3" id="KW-1185">Reference proteome</keyword>
<organism evidence="2 3">
    <name type="scientific">Colletotrichum trifolii</name>
    <dbReference type="NCBI Taxonomy" id="5466"/>
    <lineage>
        <taxon>Eukaryota</taxon>
        <taxon>Fungi</taxon>
        <taxon>Dikarya</taxon>
        <taxon>Ascomycota</taxon>
        <taxon>Pezizomycotina</taxon>
        <taxon>Sordariomycetes</taxon>
        <taxon>Hypocreomycetidae</taxon>
        <taxon>Glomerellales</taxon>
        <taxon>Glomerellaceae</taxon>
        <taxon>Colletotrichum</taxon>
        <taxon>Colletotrichum orbiculare species complex</taxon>
    </lineage>
</organism>
<sequence>MLFNKTLLLQLLFFPFAINAAITVYVSTYKVRNEGDASHWAIFLDGERRVILQLGDEKVGNGYFIAAPIYDKSPTRARRHKKSYFVGKINSNSRFNSAIATIQSTPINSDSSTWNCQAWTIEALDRLEESGVFKWEEGQKETLQEIRQYWQ</sequence>
<name>A0A4R8QRF8_COLTR</name>
<feature type="signal peptide" evidence="1">
    <location>
        <begin position="1"/>
        <end position="20"/>
    </location>
</feature>
<protein>
    <submittedName>
        <fullName evidence="2">Uncharacterized protein</fullName>
    </submittedName>
</protein>
<accession>A0A4R8QRF8</accession>
<comment type="caution">
    <text evidence="2">The sequence shown here is derived from an EMBL/GenBank/DDBJ whole genome shotgun (WGS) entry which is preliminary data.</text>
</comment>
<feature type="chain" id="PRO_5020260357" evidence="1">
    <location>
        <begin position="21"/>
        <end position="151"/>
    </location>
</feature>
<evidence type="ECO:0000256" key="1">
    <source>
        <dbReference type="SAM" id="SignalP"/>
    </source>
</evidence>
<keyword evidence="1" id="KW-0732">Signal</keyword>
<dbReference type="EMBL" id="RYZW01000120">
    <property type="protein sequence ID" value="TDZ44989.1"/>
    <property type="molecule type" value="Genomic_DNA"/>
</dbReference>